<protein>
    <submittedName>
        <fullName evidence="1">Uncharacterized protein</fullName>
    </submittedName>
</protein>
<gene>
    <name evidence="1" type="ORF">A3Q56_07838</name>
</gene>
<dbReference type="Proteomes" id="UP000078046">
    <property type="component" value="Unassembled WGS sequence"/>
</dbReference>
<dbReference type="OrthoDB" id="342981at2759"/>
<proteinExistence type="predicted"/>
<name>A0A177AR52_9BILA</name>
<dbReference type="EMBL" id="LWCA01001822">
    <property type="protein sequence ID" value="OAF64455.1"/>
    <property type="molecule type" value="Genomic_DNA"/>
</dbReference>
<accession>A0A177AR52</accession>
<evidence type="ECO:0000313" key="2">
    <source>
        <dbReference type="Proteomes" id="UP000078046"/>
    </source>
</evidence>
<evidence type="ECO:0000313" key="1">
    <source>
        <dbReference type="EMBL" id="OAF64455.1"/>
    </source>
</evidence>
<sequence>MSDVTNLYRVRVNLLKFESNYTRHQEYQSKSISHKATKLVVLNNETGDKWRTLCDQLKIEIKLFYKYLTENQYKYLGVYGFIPVTHLGTAALESREWTSLGSFRFISISFNESERDGMEEKINRLIHTCTELFKTLRRMDLLNKSKTDQKSNHRKIVTLMLDNQYKENLKIYTNIKSLRYKKILNLKKMINIFDKTCQAQKPLNIVNNIDKKPIKKKLLEMEYVDENLLVTQEDLQLENAQILYKSETTDREIE</sequence>
<dbReference type="AlphaFoldDB" id="A0A177AR52"/>
<reference evidence="1 2" key="1">
    <citation type="submission" date="2016-04" db="EMBL/GenBank/DDBJ databases">
        <title>The genome of Intoshia linei affirms orthonectids as highly simplified spiralians.</title>
        <authorList>
            <person name="Mikhailov K.V."/>
            <person name="Slusarev G.S."/>
            <person name="Nikitin M.A."/>
            <person name="Logacheva M.D."/>
            <person name="Penin A."/>
            <person name="Aleoshin V."/>
            <person name="Panchin Y.V."/>
        </authorList>
    </citation>
    <scope>NUCLEOTIDE SEQUENCE [LARGE SCALE GENOMIC DNA]</scope>
    <source>
        <strain evidence="1">Intl2013</strain>
        <tissue evidence="1">Whole animal</tissue>
    </source>
</reference>
<comment type="caution">
    <text evidence="1">The sequence shown here is derived from an EMBL/GenBank/DDBJ whole genome shotgun (WGS) entry which is preliminary data.</text>
</comment>
<organism evidence="1 2">
    <name type="scientific">Intoshia linei</name>
    <dbReference type="NCBI Taxonomy" id="1819745"/>
    <lineage>
        <taxon>Eukaryota</taxon>
        <taxon>Metazoa</taxon>
        <taxon>Spiralia</taxon>
        <taxon>Lophotrochozoa</taxon>
        <taxon>Mesozoa</taxon>
        <taxon>Orthonectida</taxon>
        <taxon>Rhopaluridae</taxon>
        <taxon>Intoshia</taxon>
    </lineage>
</organism>
<keyword evidence="2" id="KW-1185">Reference proteome</keyword>